<dbReference type="EMBL" id="JAPFCC010000002">
    <property type="protein sequence ID" value="MCW7556531.1"/>
    <property type="molecule type" value="Genomic_DNA"/>
</dbReference>
<evidence type="ECO:0000313" key="4">
    <source>
        <dbReference type="Proteomes" id="UP001209854"/>
    </source>
</evidence>
<keyword evidence="1" id="KW-0175">Coiled coil</keyword>
<evidence type="ECO:0000313" key="2">
    <source>
        <dbReference type="EMBL" id="MCW7556448.1"/>
    </source>
</evidence>
<feature type="coiled-coil region" evidence="1">
    <location>
        <begin position="28"/>
        <end position="62"/>
    </location>
</feature>
<dbReference type="RefSeq" id="WP_262566129.1">
    <property type="nucleotide sequence ID" value="NZ_CP103299.1"/>
</dbReference>
<evidence type="ECO:0000256" key="1">
    <source>
        <dbReference type="SAM" id="Coils"/>
    </source>
</evidence>
<comment type="caution">
    <text evidence="2">The sequence shown here is derived from an EMBL/GenBank/DDBJ whole genome shotgun (WGS) entry which is preliminary data.</text>
</comment>
<evidence type="ECO:0000313" key="3">
    <source>
        <dbReference type="EMBL" id="MCW7556531.1"/>
    </source>
</evidence>
<keyword evidence="4" id="KW-1185">Reference proteome</keyword>
<reference evidence="2 4" key="1">
    <citation type="submission" date="2022-10" db="EMBL/GenBank/DDBJ databases">
        <title>High-quality genome sequences of two octocoral-associated bacteria, Endozoicomonas euniceicola EF212 and Endozoicomonas gorgoniicola PS125.</title>
        <authorList>
            <person name="Chiou Y.-J."/>
            <person name="Chen Y.-H."/>
        </authorList>
    </citation>
    <scope>NUCLEOTIDE SEQUENCE [LARGE SCALE GENOMIC DNA]</scope>
    <source>
        <strain evidence="2 4">PS125</strain>
    </source>
</reference>
<accession>A0ABT3N478</accession>
<proteinExistence type="predicted"/>
<name>A0ABT3N478_9GAMM</name>
<sequence length="99" mass="11481">MDISELLAPALRQYRHNSEDGFVCGYDQKEIRKIVSKLKSDLDEADRRAGAAEREKVRLKESAQARRDWLRRAKEEAGYHDSVSFDTVWDETLKLAKGR</sequence>
<gene>
    <name evidence="2" type="ORF">NX722_28200</name>
    <name evidence="3" type="ORF">NX722_28615</name>
</gene>
<dbReference type="Proteomes" id="UP001209854">
    <property type="component" value="Unassembled WGS sequence"/>
</dbReference>
<organism evidence="2 4">
    <name type="scientific">Endozoicomonas gorgoniicola</name>
    <dbReference type="NCBI Taxonomy" id="1234144"/>
    <lineage>
        <taxon>Bacteria</taxon>
        <taxon>Pseudomonadati</taxon>
        <taxon>Pseudomonadota</taxon>
        <taxon>Gammaproteobacteria</taxon>
        <taxon>Oceanospirillales</taxon>
        <taxon>Endozoicomonadaceae</taxon>
        <taxon>Endozoicomonas</taxon>
    </lineage>
</organism>
<dbReference type="EMBL" id="JAPFCC010000001">
    <property type="protein sequence ID" value="MCW7556448.1"/>
    <property type="molecule type" value="Genomic_DNA"/>
</dbReference>
<protein>
    <submittedName>
        <fullName evidence="2">Uncharacterized protein</fullName>
    </submittedName>
</protein>